<organism evidence="1 2">
    <name type="scientific">Brucella endophytica</name>
    <dbReference type="NCBI Taxonomy" id="1963359"/>
    <lineage>
        <taxon>Bacteria</taxon>
        <taxon>Pseudomonadati</taxon>
        <taxon>Pseudomonadota</taxon>
        <taxon>Alphaproteobacteria</taxon>
        <taxon>Hyphomicrobiales</taxon>
        <taxon>Brucellaceae</taxon>
        <taxon>Brucella/Ochrobactrum group</taxon>
        <taxon>Brucella</taxon>
    </lineage>
</organism>
<dbReference type="Proteomes" id="UP000646478">
    <property type="component" value="Unassembled WGS sequence"/>
</dbReference>
<gene>
    <name evidence="1" type="ORF">GCM10011491_30500</name>
</gene>
<dbReference type="EMBL" id="BMHH01000013">
    <property type="protein sequence ID" value="GGB00142.1"/>
    <property type="molecule type" value="Genomic_DNA"/>
</dbReference>
<protein>
    <submittedName>
        <fullName evidence="1">Uncharacterized protein</fullName>
    </submittedName>
</protein>
<proteinExistence type="predicted"/>
<accession>A0A916SHA6</accession>
<keyword evidence="2" id="KW-1185">Reference proteome</keyword>
<evidence type="ECO:0000313" key="2">
    <source>
        <dbReference type="Proteomes" id="UP000646478"/>
    </source>
</evidence>
<dbReference type="AlphaFoldDB" id="A0A916SHA6"/>
<reference evidence="1" key="1">
    <citation type="journal article" date="2014" name="Int. J. Syst. Evol. Microbiol.">
        <title>Complete genome sequence of Corynebacterium casei LMG S-19264T (=DSM 44701T), isolated from a smear-ripened cheese.</title>
        <authorList>
            <consortium name="US DOE Joint Genome Institute (JGI-PGF)"/>
            <person name="Walter F."/>
            <person name="Albersmeier A."/>
            <person name="Kalinowski J."/>
            <person name="Ruckert C."/>
        </authorList>
    </citation>
    <scope>NUCLEOTIDE SEQUENCE</scope>
    <source>
        <strain evidence="1">CGMCC 1.15082</strain>
    </source>
</reference>
<dbReference type="RefSeq" id="WP_188825055.1">
    <property type="nucleotide sequence ID" value="NZ_BMHH01000013.1"/>
</dbReference>
<reference evidence="1" key="2">
    <citation type="submission" date="2020-09" db="EMBL/GenBank/DDBJ databases">
        <authorList>
            <person name="Sun Q."/>
            <person name="Zhou Y."/>
        </authorList>
    </citation>
    <scope>NUCLEOTIDE SEQUENCE</scope>
    <source>
        <strain evidence="1">CGMCC 1.15082</strain>
    </source>
</reference>
<sequence length="82" mass="9702">MNNGPPLFYALESLPELIGERQFKMLCEALDIDEKIFLFKEYKQLGYSREEYFARYIQSRANSTLERRKRINSVPSAFEGML</sequence>
<name>A0A916SHA6_9HYPH</name>
<comment type="caution">
    <text evidence="1">The sequence shown here is derived from an EMBL/GenBank/DDBJ whole genome shotgun (WGS) entry which is preliminary data.</text>
</comment>
<evidence type="ECO:0000313" key="1">
    <source>
        <dbReference type="EMBL" id="GGB00142.1"/>
    </source>
</evidence>